<comment type="caution">
    <text evidence="1">The sequence shown here is derived from an EMBL/GenBank/DDBJ whole genome shotgun (WGS) entry which is preliminary data.</text>
</comment>
<keyword evidence="2" id="KW-1185">Reference proteome</keyword>
<dbReference type="EMBL" id="QAOG01000009">
    <property type="protein sequence ID" value="PTQ58271.1"/>
    <property type="molecule type" value="Genomic_DNA"/>
</dbReference>
<dbReference type="AlphaFoldDB" id="A0A2T5GG13"/>
<protein>
    <submittedName>
        <fullName evidence="1">Uncharacterized protein</fullName>
    </submittedName>
</protein>
<organism evidence="1 2">
    <name type="scientific">Sphingomonas aurantiaca</name>
    <dbReference type="NCBI Taxonomy" id="185949"/>
    <lineage>
        <taxon>Bacteria</taxon>
        <taxon>Pseudomonadati</taxon>
        <taxon>Pseudomonadota</taxon>
        <taxon>Alphaproteobacteria</taxon>
        <taxon>Sphingomonadales</taxon>
        <taxon>Sphingomonadaceae</taxon>
        <taxon>Sphingomonas</taxon>
    </lineage>
</organism>
<gene>
    <name evidence="1" type="ORF">C8J26_3871</name>
</gene>
<accession>A0A2T5GG13</accession>
<proteinExistence type="predicted"/>
<evidence type="ECO:0000313" key="2">
    <source>
        <dbReference type="Proteomes" id="UP000244189"/>
    </source>
</evidence>
<sequence>MVLLIASMLLRPDDAVASEVVVVAKSRKCDLAIGGRTMRDADFKRHVAEWAAGRPVRIVVPHAARTQCLAKIMFKLHDRGVTRAEFVDAPSPAHPRP</sequence>
<evidence type="ECO:0000313" key="1">
    <source>
        <dbReference type="EMBL" id="PTQ58271.1"/>
    </source>
</evidence>
<name>A0A2T5GG13_9SPHN</name>
<dbReference type="Proteomes" id="UP000244189">
    <property type="component" value="Unassembled WGS sequence"/>
</dbReference>
<reference evidence="1 2" key="1">
    <citation type="submission" date="2018-04" db="EMBL/GenBank/DDBJ databases">
        <title>Genomic Encyclopedia of Type Strains, Phase III (KMG-III): the genomes of soil and plant-associated and newly described type strains.</title>
        <authorList>
            <person name="Whitman W."/>
        </authorList>
    </citation>
    <scope>NUCLEOTIDE SEQUENCE [LARGE SCALE GENOMIC DNA]</scope>
    <source>
        <strain evidence="1 2">MA101b</strain>
    </source>
</reference>